<proteinExistence type="inferred from homology"/>
<name>M0B6I1_NATA1</name>
<dbReference type="AlphaFoldDB" id="M0B6I1"/>
<reference evidence="5 6" key="1">
    <citation type="journal article" date="2014" name="PLoS Genet.">
        <title>Phylogenetically driven sequencing of extremely halophilic archaea reveals strategies for static and dynamic osmo-response.</title>
        <authorList>
            <person name="Becker E.A."/>
            <person name="Seitzer P.M."/>
            <person name="Tritt A."/>
            <person name="Larsen D."/>
            <person name="Krusor M."/>
            <person name="Yao A.I."/>
            <person name="Wu D."/>
            <person name="Madern D."/>
            <person name="Eisen J.A."/>
            <person name="Darling A.E."/>
            <person name="Facciotti M.T."/>
        </authorList>
    </citation>
    <scope>NUCLEOTIDE SEQUENCE [LARGE SCALE GENOMIC DNA]</scope>
    <source>
        <strain evidence="5 6">DSM 12278</strain>
    </source>
</reference>
<dbReference type="Pfam" id="PF03328">
    <property type="entry name" value="HpcH_HpaI"/>
    <property type="match status" value="1"/>
</dbReference>
<keyword evidence="2" id="KW-0479">Metal-binding</keyword>
<protein>
    <submittedName>
        <fullName evidence="5">4-hydroxy-2-oxovalerate aldolase</fullName>
    </submittedName>
</protein>
<dbReference type="InterPro" id="IPR005000">
    <property type="entry name" value="Aldolase/citrate-lyase_domain"/>
</dbReference>
<accession>M0B6I1</accession>
<keyword evidence="3" id="KW-0456">Lyase</keyword>
<dbReference type="GO" id="GO:0046872">
    <property type="term" value="F:metal ion binding"/>
    <property type="evidence" value="ECO:0007669"/>
    <property type="project" value="UniProtKB-KW"/>
</dbReference>
<gene>
    <name evidence="5" type="ORF">C481_01255</name>
</gene>
<dbReference type="Proteomes" id="UP000011554">
    <property type="component" value="Unassembled WGS sequence"/>
</dbReference>
<dbReference type="InterPro" id="IPR040442">
    <property type="entry name" value="Pyrv_kinase-like_dom_sf"/>
</dbReference>
<dbReference type="InterPro" id="IPR050251">
    <property type="entry name" value="HpcH-HpaI_aldolase"/>
</dbReference>
<comment type="caution">
    <text evidence="5">The sequence shown here is derived from an EMBL/GenBank/DDBJ whole genome shotgun (WGS) entry which is preliminary data.</text>
</comment>
<dbReference type="PANTHER" id="PTHR30502:SF0">
    <property type="entry name" value="PHOSPHOENOLPYRUVATE CARBOXYLASE FAMILY PROTEIN"/>
    <property type="match status" value="1"/>
</dbReference>
<keyword evidence="6" id="KW-1185">Reference proteome</keyword>
<dbReference type="Gene3D" id="3.20.20.60">
    <property type="entry name" value="Phosphoenolpyruvate-binding domains"/>
    <property type="match status" value="1"/>
</dbReference>
<dbReference type="EMBL" id="AOIO01000003">
    <property type="protein sequence ID" value="ELZ06117.1"/>
    <property type="molecule type" value="Genomic_DNA"/>
</dbReference>
<dbReference type="eggNOG" id="arCOG04974">
    <property type="taxonomic scope" value="Archaea"/>
</dbReference>
<comment type="similarity">
    <text evidence="1">Belongs to the HpcH/HpaI aldolase family.</text>
</comment>
<dbReference type="InterPro" id="IPR015813">
    <property type="entry name" value="Pyrv/PenolPyrv_kinase-like_dom"/>
</dbReference>
<evidence type="ECO:0000256" key="3">
    <source>
        <dbReference type="ARBA" id="ARBA00023239"/>
    </source>
</evidence>
<dbReference type="RefSeq" id="WP_006106939.1">
    <property type="nucleotide sequence ID" value="NZ_AOIO01000003.1"/>
</dbReference>
<organism evidence="5 6">
    <name type="scientific">Natrialba asiatica (strain ATCC 700177 / DSM 12278 / JCM 9576 / FERM P-10747 / NBRC 102637 / 172P1)</name>
    <dbReference type="NCBI Taxonomy" id="29540"/>
    <lineage>
        <taxon>Archaea</taxon>
        <taxon>Methanobacteriati</taxon>
        <taxon>Methanobacteriota</taxon>
        <taxon>Stenosarchaea group</taxon>
        <taxon>Halobacteria</taxon>
        <taxon>Halobacteriales</taxon>
        <taxon>Natrialbaceae</taxon>
        <taxon>Natrialba</taxon>
    </lineage>
</organism>
<dbReference type="GO" id="GO:0005737">
    <property type="term" value="C:cytoplasm"/>
    <property type="evidence" value="ECO:0007669"/>
    <property type="project" value="TreeGrafter"/>
</dbReference>
<dbReference type="GO" id="GO:0016832">
    <property type="term" value="F:aldehyde-lyase activity"/>
    <property type="evidence" value="ECO:0007669"/>
    <property type="project" value="TreeGrafter"/>
</dbReference>
<evidence type="ECO:0000259" key="4">
    <source>
        <dbReference type="Pfam" id="PF03328"/>
    </source>
</evidence>
<feature type="domain" description="HpcH/HpaI aldolase/citrate lyase" evidence="4">
    <location>
        <begin position="19"/>
        <end position="241"/>
    </location>
</feature>
<dbReference type="SUPFAM" id="SSF51621">
    <property type="entry name" value="Phosphoenolpyruvate/pyruvate domain"/>
    <property type="match status" value="1"/>
</dbReference>
<evidence type="ECO:0000256" key="2">
    <source>
        <dbReference type="ARBA" id="ARBA00022723"/>
    </source>
</evidence>
<dbReference type="OrthoDB" id="142679at2157"/>
<evidence type="ECO:0000313" key="5">
    <source>
        <dbReference type="EMBL" id="ELZ06117.1"/>
    </source>
</evidence>
<sequence>MVNENHALAELERGNSVVGAWLLSQSARTAEVLSRTDIDWVGIDTEHAPYSPEHVERLVRAIEPNATPIVRLPSVEEAISGAAKHALDSGAQGVIVPSVQTPTHAQEVVRSTYFPPIGERGVAGTTRANAYGENFEDYVNDADTETLVAIQIESPPAVEAIEEILATDGIDVAFIGENDLSSALGFPGETDHPEVTNAVTRVLNAAIENDVFPGIAGRTPAMQAERTEQGFRFFLLGADLSFMRSGIQKFLSE</sequence>
<dbReference type="STRING" id="29540.C481_01255"/>
<dbReference type="PANTHER" id="PTHR30502">
    <property type="entry name" value="2-KETO-3-DEOXY-L-RHAMNONATE ALDOLASE"/>
    <property type="match status" value="1"/>
</dbReference>
<evidence type="ECO:0000313" key="6">
    <source>
        <dbReference type="Proteomes" id="UP000011554"/>
    </source>
</evidence>
<evidence type="ECO:0000256" key="1">
    <source>
        <dbReference type="ARBA" id="ARBA00005568"/>
    </source>
</evidence>